<comment type="caution">
    <text evidence="1">The sequence shown here is derived from an EMBL/GenBank/DDBJ whole genome shotgun (WGS) entry which is preliminary data.</text>
</comment>
<dbReference type="EMBL" id="LXQA010411234">
    <property type="protein sequence ID" value="MCI50086.1"/>
    <property type="molecule type" value="Genomic_DNA"/>
</dbReference>
<proteinExistence type="predicted"/>
<accession>A0A392SQF9</accession>
<dbReference type="Proteomes" id="UP000265520">
    <property type="component" value="Unassembled WGS sequence"/>
</dbReference>
<evidence type="ECO:0008006" key="3">
    <source>
        <dbReference type="Google" id="ProtNLM"/>
    </source>
</evidence>
<dbReference type="AlphaFoldDB" id="A0A392SQF9"/>
<evidence type="ECO:0000313" key="2">
    <source>
        <dbReference type="Proteomes" id="UP000265520"/>
    </source>
</evidence>
<name>A0A392SQF9_9FABA</name>
<feature type="non-terminal residue" evidence="1">
    <location>
        <position position="61"/>
    </location>
</feature>
<evidence type="ECO:0000313" key="1">
    <source>
        <dbReference type="EMBL" id="MCI50086.1"/>
    </source>
</evidence>
<keyword evidence="2" id="KW-1185">Reference proteome</keyword>
<organism evidence="1 2">
    <name type="scientific">Trifolium medium</name>
    <dbReference type="NCBI Taxonomy" id="97028"/>
    <lineage>
        <taxon>Eukaryota</taxon>
        <taxon>Viridiplantae</taxon>
        <taxon>Streptophyta</taxon>
        <taxon>Embryophyta</taxon>
        <taxon>Tracheophyta</taxon>
        <taxon>Spermatophyta</taxon>
        <taxon>Magnoliopsida</taxon>
        <taxon>eudicotyledons</taxon>
        <taxon>Gunneridae</taxon>
        <taxon>Pentapetalae</taxon>
        <taxon>rosids</taxon>
        <taxon>fabids</taxon>
        <taxon>Fabales</taxon>
        <taxon>Fabaceae</taxon>
        <taxon>Papilionoideae</taxon>
        <taxon>50 kb inversion clade</taxon>
        <taxon>NPAAA clade</taxon>
        <taxon>Hologalegina</taxon>
        <taxon>IRL clade</taxon>
        <taxon>Trifolieae</taxon>
        <taxon>Trifolium</taxon>
    </lineage>
</organism>
<sequence>MVTIDKKKETVTVEGTMDVKVLIDKLGKKFKKEVEVVQLKKVEDKKKKKKNQEGEGGNKKE</sequence>
<protein>
    <recommendedName>
        <fullName evidence="3">HMA domain-containing protein</fullName>
    </recommendedName>
</protein>
<reference evidence="1 2" key="1">
    <citation type="journal article" date="2018" name="Front. Plant Sci.">
        <title>Red Clover (Trifolium pratense) and Zigzag Clover (T. medium) - A Picture of Genomic Similarities and Differences.</title>
        <authorList>
            <person name="Dluhosova J."/>
            <person name="Istvanek J."/>
            <person name="Nedelnik J."/>
            <person name="Repkova J."/>
        </authorList>
    </citation>
    <scope>NUCLEOTIDE SEQUENCE [LARGE SCALE GENOMIC DNA]</scope>
    <source>
        <strain evidence="2">cv. 10/8</strain>
        <tissue evidence="1">Leaf</tissue>
    </source>
</reference>